<keyword evidence="2" id="KW-1185">Reference proteome</keyword>
<dbReference type="Proteomes" id="UP000789920">
    <property type="component" value="Unassembled WGS sequence"/>
</dbReference>
<comment type="caution">
    <text evidence="1">The sequence shown here is derived from an EMBL/GenBank/DDBJ whole genome shotgun (WGS) entry which is preliminary data.</text>
</comment>
<organism evidence="1 2">
    <name type="scientific">Racocetra persica</name>
    <dbReference type="NCBI Taxonomy" id="160502"/>
    <lineage>
        <taxon>Eukaryota</taxon>
        <taxon>Fungi</taxon>
        <taxon>Fungi incertae sedis</taxon>
        <taxon>Mucoromycota</taxon>
        <taxon>Glomeromycotina</taxon>
        <taxon>Glomeromycetes</taxon>
        <taxon>Diversisporales</taxon>
        <taxon>Gigasporaceae</taxon>
        <taxon>Racocetra</taxon>
    </lineage>
</organism>
<accession>A0ACA9S0X8</accession>
<proteinExistence type="predicted"/>
<feature type="non-terminal residue" evidence="1">
    <location>
        <position position="1"/>
    </location>
</feature>
<evidence type="ECO:0000313" key="1">
    <source>
        <dbReference type="EMBL" id="CAG8821492.1"/>
    </source>
</evidence>
<evidence type="ECO:0000313" key="2">
    <source>
        <dbReference type="Proteomes" id="UP000789920"/>
    </source>
</evidence>
<name>A0ACA9S0X8_9GLOM</name>
<feature type="non-terminal residue" evidence="1">
    <location>
        <position position="100"/>
    </location>
</feature>
<dbReference type="EMBL" id="CAJVQC010084941">
    <property type="protein sequence ID" value="CAG8821492.1"/>
    <property type="molecule type" value="Genomic_DNA"/>
</dbReference>
<gene>
    <name evidence="1" type="ORF">RPERSI_LOCUS25597</name>
</gene>
<protein>
    <submittedName>
        <fullName evidence="1">33021_t:CDS:1</fullName>
    </submittedName>
</protein>
<sequence length="100" mass="11288">LPNYTEPTYSTAFLLISFLIGVIVIAGISLAIIIPKQTVVPKQKGIFVWFIITGCIHFFFEGYFGLFHSTIAESNGLFAQMWKEYALSDSRYLTNDPFVV</sequence>
<reference evidence="1" key="1">
    <citation type="submission" date="2021-06" db="EMBL/GenBank/DDBJ databases">
        <authorList>
            <person name="Kallberg Y."/>
            <person name="Tangrot J."/>
            <person name="Rosling A."/>
        </authorList>
    </citation>
    <scope>NUCLEOTIDE SEQUENCE</scope>
    <source>
        <strain evidence="1">MA461A</strain>
    </source>
</reference>